<dbReference type="SUPFAM" id="SSF47831">
    <property type="entry name" value="Enzyme I of the PEP:sugar phosphotransferase system HPr-binding (sub)domain"/>
    <property type="match status" value="1"/>
</dbReference>
<dbReference type="InterPro" id="IPR023151">
    <property type="entry name" value="PEP_util_CS"/>
</dbReference>
<dbReference type="InterPro" id="IPR008279">
    <property type="entry name" value="PEP-util_enz_mobile_dom"/>
</dbReference>
<evidence type="ECO:0000259" key="23">
    <source>
        <dbReference type="Pfam" id="PF05524"/>
    </source>
</evidence>
<evidence type="ECO:0000256" key="9">
    <source>
        <dbReference type="ARBA" id="ARBA00022490"/>
    </source>
</evidence>
<feature type="binding site" evidence="19">
    <location>
        <position position="336"/>
    </location>
    <ligand>
        <name>phosphoenolpyruvate</name>
        <dbReference type="ChEBI" id="CHEBI:58702"/>
    </ligand>
</feature>
<evidence type="ECO:0000256" key="14">
    <source>
        <dbReference type="ARBA" id="ARBA00022777"/>
    </source>
</evidence>
<dbReference type="InterPro" id="IPR036618">
    <property type="entry name" value="PtsI_HPr-bd_sf"/>
</dbReference>
<evidence type="ECO:0000256" key="5">
    <source>
        <dbReference type="ARBA" id="ARBA00007837"/>
    </source>
</evidence>
<dbReference type="InParanoid" id="D1C9M5"/>
<comment type="cofactor">
    <cofactor evidence="2 17 20">
        <name>Mg(2+)</name>
        <dbReference type="ChEBI" id="CHEBI:18420"/>
    </cofactor>
</comment>
<dbReference type="NCBIfam" id="TIGR01417">
    <property type="entry name" value="PTS_I_fam"/>
    <property type="match status" value="1"/>
</dbReference>
<dbReference type="PRINTS" id="PR01736">
    <property type="entry name" value="PHPHTRNFRASE"/>
</dbReference>
<dbReference type="Pfam" id="PF00391">
    <property type="entry name" value="PEP-utilizers"/>
    <property type="match status" value="1"/>
</dbReference>
<keyword evidence="8 17" id="KW-0813">Transport</keyword>
<evidence type="ECO:0000256" key="8">
    <source>
        <dbReference type="ARBA" id="ARBA00022448"/>
    </source>
</evidence>
<feature type="binding site" evidence="19">
    <location>
        <position position="469"/>
    </location>
    <ligand>
        <name>phosphoenolpyruvate</name>
        <dbReference type="ChEBI" id="CHEBI:58702"/>
    </ligand>
</feature>
<dbReference type="RefSeq" id="WP_012873553.1">
    <property type="nucleotide sequence ID" value="NC_013524.1"/>
</dbReference>
<organism evidence="24 25">
    <name type="scientific">Sphaerobacter thermophilus (strain ATCC 49802 / DSM 20745 / KCCM 41009 / NCIMB 13125 / S 6022)</name>
    <dbReference type="NCBI Taxonomy" id="479434"/>
    <lineage>
        <taxon>Bacteria</taxon>
        <taxon>Pseudomonadati</taxon>
        <taxon>Thermomicrobiota</taxon>
        <taxon>Thermomicrobia</taxon>
        <taxon>Sphaerobacterales</taxon>
        <taxon>Sphaerobacterineae</taxon>
        <taxon>Sphaerobacteraceae</taxon>
        <taxon>Sphaerobacter</taxon>
    </lineage>
</organism>
<keyword evidence="12 17" id="KW-0598">Phosphotransferase system</keyword>
<keyword evidence="24" id="KW-0670">Pyruvate</keyword>
<dbReference type="GO" id="GO:0046872">
    <property type="term" value="F:metal ion binding"/>
    <property type="evidence" value="ECO:0007669"/>
    <property type="project" value="UniProtKB-KW"/>
</dbReference>
<name>D1C9M5_SPHTD</name>
<feature type="binding site" evidence="19">
    <location>
        <begin position="458"/>
        <end position="459"/>
    </location>
    <ligand>
        <name>phosphoenolpyruvate</name>
        <dbReference type="ChEBI" id="CHEBI:58702"/>
    </ligand>
</feature>
<evidence type="ECO:0000256" key="16">
    <source>
        <dbReference type="ARBA" id="ARBA00033235"/>
    </source>
</evidence>
<dbReference type="Pfam" id="PF05524">
    <property type="entry name" value="PEP-utilisers_N"/>
    <property type="match status" value="1"/>
</dbReference>
<evidence type="ECO:0000256" key="20">
    <source>
        <dbReference type="PIRSR" id="PIRSR000732-3"/>
    </source>
</evidence>
<keyword evidence="10 17" id="KW-0762">Sugar transport</keyword>
<dbReference type="InterPro" id="IPR008731">
    <property type="entry name" value="PTS_EIN"/>
</dbReference>
<dbReference type="EMBL" id="CP001824">
    <property type="protein sequence ID" value="ACZ40518.1"/>
    <property type="molecule type" value="Genomic_DNA"/>
</dbReference>
<evidence type="ECO:0000256" key="7">
    <source>
        <dbReference type="ARBA" id="ARBA00016544"/>
    </source>
</evidence>
<feature type="domain" description="PEP-utilising enzyme C-terminal" evidence="22">
    <location>
        <begin position="255"/>
        <end position="544"/>
    </location>
</feature>
<evidence type="ECO:0000259" key="21">
    <source>
        <dbReference type="Pfam" id="PF00391"/>
    </source>
</evidence>
<dbReference type="STRING" id="479434.Sthe_3118"/>
<feature type="active site" description="Proton donor" evidence="18">
    <location>
        <position position="506"/>
    </location>
</feature>
<comment type="subcellular location">
    <subcellularLocation>
        <location evidence="4 17">Cytoplasm</location>
    </subcellularLocation>
</comment>
<gene>
    <name evidence="24" type="ordered locus">Sthe_3118</name>
</gene>
<evidence type="ECO:0000256" key="13">
    <source>
        <dbReference type="ARBA" id="ARBA00022723"/>
    </source>
</evidence>
<reference evidence="25" key="1">
    <citation type="submission" date="2009-11" db="EMBL/GenBank/DDBJ databases">
        <title>The complete chromosome 2 of Sphaerobacter thermophilus DSM 20745.</title>
        <authorList>
            <person name="Lucas S."/>
            <person name="Copeland A."/>
            <person name="Lapidus A."/>
            <person name="Glavina del Rio T."/>
            <person name="Dalin E."/>
            <person name="Tice H."/>
            <person name="Bruce D."/>
            <person name="Goodwin L."/>
            <person name="Pitluck S."/>
            <person name="Kyrpides N."/>
            <person name="Mavromatis K."/>
            <person name="Ivanova N."/>
            <person name="Mikhailova N."/>
            <person name="LaButti K.M."/>
            <person name="Clum A."/>
            <person name="Sun H.I."/>
            <person name="Brettin T."/>
            <person name="Detter J.C."/>
            <person name="Han C."/>
            <person name="Larimer F."/>
            <person name="Land M."/>
            <person name="Hauser L."/>
            <person name="Markowitz V."/>
            <person name="Cheng J.F."/>
            <person name="Hugenholtz P."/>
            <person name="Woyke T."/>
            <person name="Wu D."/>
            <person name="Steenblock K."/>
            <person name="Schneider S."/>
            <person name="Pukall R."/>
            <person name="Goeker M."/>
            <person name="Klenk H.P."/>
            <person name="Eisen J.A."/>
        </authorList>
    </citation>
    <scope>NUCLEOTIDE SEQUENCE [LARGE SCALE GENOMIC DNA]</scope>
    <source>
        <strain evidence="25">ATCC 49802 / DSM 20745 / S 6022</strain>
    </source>
</reference>
<comment type="catalytic activity">
    <reaction evidence="1 17">
        <text>L-histidyl-[protein] + phosphoenolpyruvate = N(pros)-phospho-L-histidyl-[protein] + pyruvate</text>
        <dbReference type="Rhea" id="RHEA:23880"/>
        <dbReference type="Rhea" id="RHEA-COMP:9745"/>
        <dbReference type="Rhea" id="RHEA-COMP:9746"/>
        <dbReference type="ChEBI" id="CHEBI:15361"/>
        <dbReference type="ChEBI" id="CHEBI:29979"/>
        <dbReference type="ChEBI" id="CHEBI:58702"/>
        <dbReference type="ChEBI" id="CHEBI:64837"/>
        <dbReference type="EC" id="2.7.3.9"/>
    </reaction>
</comment>
<dbReference type="InterPro" id="IPR024692">
    <property type="entry name" value="PTS_EI"/>
</dbReference>
<sequence>MAERRLRGTPAAPGVAVGHIVRYVPARATVTATTLKPEEIDAEIARLHDAVARVRERIDAARTRAAVTAGAQEAAIFDAHLLMLEDPAFTGEIERRIREERQPPSRAVEETAAALREQFAQMDDEYLRARVADIQDIATQLLRALAGDEPARPPEFPENTIIVAEELLPSDTALFDPDRVVALVTERGSRTAHVAILARALEMPAIVGVAGLLAQAQEGEGAIVDGDWGELILSPDTDTLPGYQARLDVARQERARLRSLHALPADTLDRVRITLLANIGTPREAEIALTHGAEGVGLFRTEFLFLDRPEPPSEEEQYQAYHHVVEVMAHRPVVIRTLDVGGDKPVPGVQLEPEANPFLGTRGLRLSLRYPDLFRTQLRAILRAAAHGNVHMMFPMVATVQDIFEARQIVEEVKDELNAEGIPYADDLPIGIMVETPAAAVAADVLIREVDFFSIGTNDLVQYTLAVDRTNADLARRYDPLDVSVVRMIAQAASAATGIGKSVAVCGEMAGDPEAIPLLLGLGIRELSMTATSIPRAKEIVRSLRIADAEQEAQRRIIGGLSD</sequence>
<dbReference type="InterPro" id="IPR000121">
    <property type="entry name" value="PEP_util_C"/>
</dbReference>
<evidence type="ECO:0000256" key="15">
    <source>
        <dbReference type="ARBA" id="ARBA00022842"/>
    </source>
</evidence>
<keyword evidence="9 17" id="KW-0963">Cytoplasm</keyword>
<dbReference type="GO" id="GO:0016301">
    <property type="term" value="F:kinase activity"/>
    <property type="evidence" value="ECO:0007669"/>
    <property type="project" value="UniProtKB-KW"/>
</dbReference>
<evidence type="ECO:0000256" key="2">
    <source>
        <dbReference type="ARBA" id="ARBA00001946"/>
    </source>
</evidence>
<dbReference type="KEGG" id="sti:Sthe_3118"/>
<evidence type="ECO:0000256" key="4">
    <source>
        <dbReference type="ARBA" id="ARBA00004496"/>
    </source>
</evidence>
<dbReference type="PANTHER" id="PTHR46244:SF3">
    <property type="entry name" value="PHOSPHOENOLPYRUVATE-PROTEIN PHOSPHOTRANSFERASE"/>
    <property type="match status" value="1"/>
</dbReference>
<evidence type="ECO:0000313" key="24">
    <source>
        <dbReference type="EMBL" id="ACZ40518.1"/>
    </source>
</evidence>
<feature type="binding site" evidence="20">
    <location>
        <position position="435"/>
    </location>
    <ligand>
        <name>Mg(2+)</name>
        <dbReference type="ChEBI" id="CHEBI:18420"/>
    </ligand>
</feature>
<protein>
    <recommendedName>
        <fullName evidence="7 17">Phosphoenolpyruvate-protein phosphotransferase</fullName>
        <ecNumber evidence="6 17">2.7.3.9</ecNumber>
    </recommendedName>
    <alternativeName>
        <fullName evidence="16 17">Phosphotransferase system, enzyme I</fullName>
    </alternativeName>
</protein>
<dbReference type="InterPro" id="IPR050499">
    <property type="entry name" value="PEP-utilizing_PTS_enzyme"/>
</dbReference>
<evidence type="ECO:0000256" key="1">
    <source>
        <dbReference type="ARBA" id="ARBA00000683"/>
    </source>
</evidence>
<feature type="domain" description="Phosphotransferase system enzyme I N-terminal" evidence="23">
    <location>
        <begin position="7"/>
        <end position="130"/>
    </location>
</feature>
<dbReference type="InterPro" id="IPR006318">
    <property type="entry name" value="PTS_EI-like"/>
</dbReference>
<dbReference type="Pfam" id="PF02896">
    <property type="entry name" value="PEP-utilizers_C"/>
    <property type="match status" value="1"/>
</dbReference>
<evidence type="ECO:0000256" key="12">
    <source>
        <dbReference type="ARBA" id="ARBA00022683"/>
    </source>
</evidence>
<feature type="binding site" evidence="19">
    <location>
        <position position="300"/>
    </location>
    <ligand>
        <name>phosphoenolpyruvate</name>
        <dbReference type="ChEBI" id="CHEBI:58702"/>
    </ligand>
</feature>
<evidence type="ECO:0000256" key="10">
    <source>
        <dbReference type="ARBA" id="ARBA00022597"/>
    </source>
</evidence>
<feature type="domain" description="PEP-utilising enzyme mobile" evidence="21">
    <location>
        <begin position="156"/>
        <end position="229"/>
    </location>
</feature>
<dbReference type="SUPFAM" id="SSF51621">
    <property type="entry name" value="Phosphoenolpyruvate/pyruvate domain"/>
    <property type="match status" value="1"/>
</dbReference>
<comment type="similarity">
    <text evidence="5 17">Belongs to the PEP-utilizing enzyme family.</text>
</comment>
<evidence type="ECO:0000256" key="17">
    <source>
        <dbReference type="PIRNR" id="PIRNR000732"/>
    </source>
</evidence>
<proteinExistence type="inferred from homology"/>
<dbReference type="HOGENOM" id="CLU_007308_7_0_0"/>
<dbReference type="eggNOG" id="COG1080">
    <property type="taxonomic scope" value="Bacteria"/>
</dbReference>
<feature type="binding site" evidence="20">
    <location>
        <position position="459"/>
    </location>
    <ligand>
        <name>Mg(2+)</name>
        <dbReference type="ChEBI" id="CHEBI:18420"/>
    </ligand>
</feature>
<dbReference type="Proteomes" id="UP000002027">
    <property type="component" value="Chromosome 2"/>
</dbReference>
<evidence type="ECO:0000256" key="18">
    <source>
        <dbReference type="PIRSR" id="PIRSR000732-1"/>
    </source>
</evidence>
<evidence type="ECO:0000256" key="19">
    <source>
        <dbReference type="PIRSR" id="PIRSR000732-2"/>
    </source>
</evidence>
<dbReference type="GO" id="GO:0009401">
    <property type="term" value="P:phosphoenolpyruvate-dependent sugar phosphotransferase system"/>
    <property type="evidence" value="ECO:0007669"/>
    <property type="project" value="UniProtKB-KW"/>
</dbReference>
<evidence type="ECO:0000313" key="25">
    <source>
        <dbReference type="Proteomes" id="UP000002027"/>
    </source>
</evidence>
<dbReference type="FunCoup" id="D1C9M5">
    <property type="interactions" value="370"/>
</dbReference>
<dbReference type="AlphaFoldDB" id="D1C9M5"/>
<dbReference type="Gene3D" id="3.50.30.10">
    <property type="entry name" value="Phosphohistidine domain"/>
    <property type="match status" value="1"/>
</dbReference>
<evidence type="ECO:0000259" key="22">
    <source>
        <dbReference type="Pfam" id="PF02896"/>
    </source>
</evidence>
<dbReference type="InterPro" id="IPR015813">
    <property type="entry name" value="Pyrv/PenolPyrv_kinase-like_dom"/>
</dbReference>
<keyword evidence="15 17" id="KW-0460">Magnesium</keyword>
<dbReference type="PANTHER" id="PTHR46244">
    <property type="entry name" value="PHOSPHOENOLPYRUVATE-PROTEIN PHOSPHOTRANSFERASE"/>
    <property type="match status" value="1"/>
</dbReference>
<keyword evidence="11 17" id="KW-0808">Transferase</keyword>
<keyword evidence="13 17" id="KW-0479">Metal-binding</keyword>
<dbReference type="OrthoDB" id="9765468at2"/>
<dbReference type="PIRSF" id="PIRSF000732">
    <property type="entry name" value="PTS_enzyme_I"/>
    <property type="match status" value="1"/>
</dbReference>
<dbReference type="Gene3D" id="1.10.274.10">
    <property type="entry name" value="PtsI, HPr-binding domain"/>
    <property type="match status" value="1"/>
</dbReference>
<accession>D1C9M5</accession>
<dbReference type="EC" id="2.7.3.9" evidence="6 17"/>
<feature type="active site" description="Tele-phosphohistidine intermediate" evidence="18">
    <location>
        <position position="193"/>
    </location>
</feature>
<dbReference type="InterPro" id="IPR036637">
    <property type="entry name" value="Phosphohistidine_dom_sf"/>
</dbReference>
<evidence type="ECO:0000256" key="6">
    <source>
        <dbReference type="ARBA" id="ARBA00012232"/>
    </source>
</evidence>
<dbReference type="InterPro" id="IPR040442">
    <property type="entry name" value="Pyrv_kinase-like_dom_sf"/>
</dbReference>
<reference evidence="24 25" key="2">
    <citation type="journal article" date="2010" name="Stand. Genomic Sci.">
        <title>Complete genome sequence of Desulfohalobium retbaense type strain (HR(100)).</title>
        <authorList>
            <person name="Spring S."/>
            <person name="Nolan M."/>
            <person name="Lapidus A."/>
            <person name="Glavina Del Rio T."/>
            <person name="Copeland A."/>
            <person name="Tice H."/>
            <person name="Cheng J.F."/>
            <person name="Lucas S."/>
            <person name="Land M."/>
            <person name="Chen F."/>
            <person name="Bruce D."/>
            <person name="Goodwin L."/>
            <person name="Pitluck S."/>
            <person name="Ivanova N."/>
            <person name="Mavromatis K."/>
            <person name="Mikhailova N."/>
            <person name="Pati A."/>
            <person name="Chen A."/>
            <person name="Palaniappan K."/>
            <person name="Hauser L."/>
            <person name="Chang Y.J."/>
            <person name="Jeffries C.D."/>
            <person name="Munk C."/>
            <person name="Kiss H."/>
            <person name="Chain P."/>
            <person name="Han C."/>
            <person name="Brettin T."/>
            <person name="Detter J.C."/>
            <person name="Schuler E."/>
            <person name="Goker M."/>
            <person name="Rohde M."/>
            <person name="Bristow J."/>
            <person name="Eisen J.A."/>
            <person name="Markowitz V."/>
            <person name="Hugenholtz P."/>
            <person name="Kyrpides N.C."/>
            <person name="Klenk H.P."/>
        </authorList>
    </citation>
    <scope>NUCLEOTIDE SEQUENCE [LARGE SCALE GENOMIC DNA]</scope>
    <source>
        <strain evidence="25">ATCC 49802 / DSM 20745 / S 6022</strain>
    </source>
</reference>
<dbReference type="Gene3D" id="3.20.20.60">
    <property type="entry name" value="Phosphoenolpyruvate-binding domains"/>
    <property type="match status" value="1"/>
</dbReference>
<dbReference type="GO" id="GO:0005737">
    <property type="term" value="C:cytoplasm"/>
    <property type="evidence" value="ECO:0007669"/>
    <property type="project" value="UniProtKB-SubCell"/>
</dbReference>
<keyword evidence="14 17" id="KW-0418">Kinase</keyword>
<evidence type="ECO:0000256" key="3">
    <source>
        <dbReference type="ARBA" id="ARBA00002728"/>
    </source>
</evidence>
<dbReference type="PROSITE" id="PS00742">
    <property type="entry name" value="PEP_ENZYMES_2"/>
    <property type="match status" value="1"/>
</dbReference>
<keyword evidence="25" id="KW-1185">Reference proteome</keyword>
<dbReference type="SUPFAM" id="SSF52009">
    <property type="entry name" value="Phosphohistidine domain"/>
    <property type="match status" value="1"/>
</dbReference>
<dbReference type="GO" id="GO:0008965">
    <property type="term" value="F:phosphoenolpyruvate-protein phosphotransferase activity"/>
    <property type="evidence" value="ECO:0007669"/>
    <property type="project" value="UniProtKB-EC"/>
</dbReference>
<evidence type="ECO:0000256" key="11">
    <source>
        <dbReference type="ARBA" id="ARBA00022679"/>
    </source>
</evidence>
<comment type="function">
    <text evidence="3 17">General (non sugar-specific) component of the phosphoenolpyruvate-dependent sugar phosphotransferase system (sugar PTS). This major carbohydrate active-transport system catalyzes the phosphorylation of incoming sugar substrates concomitantly with their translocation across the cell membrane. Enzyme I transfers the phosphoryl group from phosphoenolpyruvate (PEP) to the phosphoryl carrier protein (HPr).</text>
</comment>